<dbReference type="AlphaFoldDB" id="A0A9P6IL27"/>
<evidence type="ECO:0000259" key="2">
    <source>
        <dbReference type="Pfam" id="PF25603"/>
    </source>
</evidence>
<feature type="compositionally biased region" description="Low complexity" evidence="1">
    <location>
        <begin position="281"/>
        <end position="291"/>
    </location>
</feature>
<dbReference type="CDD" id="cd00102">
    <property type="entry name" value="IPT"/>
    <property type="match status" value="1"/>
</dbReference>
<feature type="compositionally biased region" description="Basic and acidic residues" evidence="1">
    <location>
        <begin position="209"/>
        <end position="218"/>
    </location>
</feature>
<dbReference type="InterPro" id="IPR014756">
    <property type="entry name" value="Ig_E-set"/>
</dbReference>
<feature type="region of interest" description="Disordered" evidence="1">
    <location>
        <begin position="446"/>
        <end position="489"/>
    </location>
</feature>
<feature type="region of interest" description="Disordered" evidence="1">
    <location>
        <begin position="113"/>
        <end position="136"/>
    </location>
</feature>
<feature type="compositionally biased region" description="Polar residues" evidence="1">
    <location>
        <begin position="326"/>
        <end position="356"/>
    </location>
</feature>
<comment type="caution">
    <text evidence="3">The sequence shown here is derived from an EMBL/GenBank/DDBJ whole genome shotgun (WGS) entry which is preliminary data.</text>
</comment>
<feature type="compositionally biased region" description="Acidic residues" evidence="1">
    <location>
        <begin position="267"/>
        <end position="280"/>
    </location>
</feature>
<dbReference type="Proteomes" id="UP000749646">
    <property type="component" value="Unassembled WGS sequence"/>
</dbReference>
<dbReference type="SUPFAM" id="SSF81296">
    <property type="entry name" value="E set domains"/>
    <property type="match status" value="1"/>
</dbReference>
<feature type="region of interest" description="Disordered" evidence="1">
    <location>
        <begin position="209"/>
        <end position="303"/>
    </location>
</feature>
<feature type="region of interest" description="Disordered" evidence="1">
    <location>
        <begin position="320"/>
        <end position="356"/>
    </location>
</feature>
<dbReference type="EMBL" id="JAAAHW010009850">
    <property type="protein sequence ID" value="KAF9935711.1"/>
    <property type="molecule type" value="Genomic_DNA"/>
</dbReference>
<reference evidence="3" key="1">
    <citation type="journal article" date="2020" name="Fungal Divers.">
        <title>Resolving the Mortierellaceae phylogeny through synthesis of multi-gene phylogenetics and phylogenomics.</title>
        <authorList>
            <person name="Vandepol N."/>
            <person name="Liber J."/>
            <person name="Desiro A."/>
            <person name="Na H."/>
            <person name="Kennedy M."/>
            <person name="Barry K."/>
            <person name="Grigoriev I.V."/>
            <person name="Miller A.N."/>
            <person name="O'Donnell K."/>
            <person name="Stajich J.E."/>
            <person name="Bonito G."/>
        </authorList>
    </citation>
    <scope>NUCLEOTIDE SEQUENCE</scope>
    <source>
        <strain evidence="3">MES-2147</strain>
    </source>
</reference>
<dbReference type="InterPro" id="IPR013783">
    <property type="entry name" value="Ig-like_fold"/>
</dbReference>
<name>A0A9P6IL27_9FUNG</name>
<sequence>MSQNGLRVNITGIPLQGAKSRVETQIKLGIQLVNQQNERIGAWTHIKLPEYMVAKEKNKRINAKNIPPEVFDALNNGLYLNLEASVVCQSDKSKVIQTCTGCVLRERKRAQRKKSLGKKKSNIPAGPPAQLDEDDPEQMALEQRKILLFNCTEIAEFSSGELTLPTRITCYCRHHSEKQGFCIRFVLRDYANNVVAVGMSPPIMITDDHKASKVKKPEQGSSGVQQRTTSKKAADSSKVVTLTPPSSPTTPGDEIESEVDMTHAQDQEEEEEEEESEGSEMDSSSSNASPSPLQTSMEFGHYDPNNIPYVDIIPQFSQADDARQVPSPSSPITPTERASQACQTTSSSDYPPTSFEGQQQHYQTMNSFIYASNNDRMVPEQLVDIPISLAPPVSSPIDQARDHSGQQHQLQQEQERQIRQQHQQQQLQQLHLQFQQQQQQALFPETFNNTSPVNPAPVSRRTSTSGGVGPVRHRRAPTSANPLAPPTTLPSLTTPLAANALTTTPSLISPATVPSILGLSSNLPMIPPGFIVPKMTRLIPNSGPCFGGIEITILGSNFYAGLTA</sequence>
<keyword evidence="4" id="KW-1185">Reference proteome</keyword>
<feature type="compositionally biased region" description="Polar residues" evidence="1">
    <location>
        <begin position="219"/>
        <end position="228"/>
    </location>
</feature>
<evidence type="ECO:0000313" key="3">
    <source>
        <dbReference type="EMBL" id="KAF9935711.1"/>
    </source>
</evidence>
<gene>
    <name evidence="3" type="ORF">BGZ65_003137</name>
</gene>
<dbReference type="InterPro" id="IPR057962">
    <property type="entry name" value="SPT23_MGA2_DBD"/>
</dbReference>
<dbReference type="OrthoDB" id="71307at2759"/>
<feature type="domain" description="SPT23/MGA2-like DNA-binding" evidence="2">
    <location>
        <begin position="7"/>
        <end position="210"/>
    </location>
</feature>
<feature type="non-terminal residue" evidence="3">
    <location>
        <position position="564"/>
    </location>
</feature>
<proteinExistence type="predicted"/>
<dbReference type="Pfam" id="PF25603">
    <property type="entry name" value="SPT23_MGA2_DBD"/>
    <property type="match status" value="1"/>
</dbReference>
<feature type="region of interest" description="Disordered" evidence="1">
    <location>
        <begin position="389"/>
        <end position="424"/>
    </location>
</feature>
<accession>A0A9P6IL27</accession>
<protein>
    <recommendedName>
        <fullName evidence="2">SPT23/MGA2-like DNA-binding domain-containing protein</fullName>
    </recommendedName>
</protein>
<dbReference type="Gene3D" id="2.60.40.10">
    <property type="entry name" value="Immunoglobulins"/>
    <property type="match status" value="1"/>
</dbReference>
<evidence type="ECO:0000256" key="1">
    <source>
        <dbReference type="SAM" id="MobiDB-lite"/>
    </source>
</evidence>
<organism evidence="3 4">
    <name type="scientific">Modicella reniformis</name>
    <dbReference type="NCBI Taxonomy" id="1440133"/>
    <lineage>
        <taxon>Eukaryota</taxon>
        <taxon>Fungi</taxon>
        <taxon>Fungi incertae sedis</taxon>
        <taxon>Mucoromycota</taxon>
        <taxon>Mortierellomycotina</taxon>
        <taxon>Mortierellomycetes</taxon>
        <taxon>Mortierellales</taxon>
        <taxon>Mortierellaceae</taxon>
        <taxon>Modicella</taxon>
    </lineage>
</organism>
<evidence type="ECO:0000313" key="4">
    <source>
        <dbReference type="Proteomes" id="UP000749646"/>
    </source>
</evidence>